<keyword evidence="1" id="KW-0812">Transmembrane</keyword>
<feature type="transmembrane region" description="Helical" evidence="1">
    <location>
        <begin position="89"/>
        <end position="109"/>
    </location>
</feature>
<comment type="caution">
    <text evidence="2">The sequence shown here is derived from an EMBL/GenBank/DDBJ whole genome shotgun (WGS) entry which is preliminary data.</text>
</comment>
<gene>
    <name evidence="2" type="ORF">AUJ23_02015</name>
</gene>
<evidence type="ECO:0000313" key="2">
    <source>
        <dbReference type="EMBL" id="OIO19477.1"/>
    </source>
</evidence>
<organism evidence="2 3">
    <name type="scientific">Candidatus Magasanikbacteria bacterium CG1_02_32_51</name>
    <dbReference type="NCBI Taxonomy" id="1805238"/>
    <lineage>
        <taxon>Bacteria</taxon>
        <taxon>Candidatus Magasanikiibacteriota</taxon>
    </lineage>
</organism>
<feature type="transmembrane region" description="Helical" evidence="1">
    <location>
        <begin position="367"/>
        <end position="386"/>
    </location>
</feature>
<feature type="transmembrane region" description="Helical" evidence="1">
    <location>
        <begin position="141"/>
        <end position="159"/>
    </location>
</feature>
<reference evidence="2 3" key="1">
    <citation type="journal article" date="2016" name="Environ. Microbiol.">
        <title>Genomic resolution of a cold subsurface aquifer community provides metabolic insights for novel microbes adapted to high CO concentrations.</title>
        <authorList>
            <person name="Probst A.J."/>
            <person name="Castelle C.J."/>
            <person name="Singh A."/>
            <person name="Brown C.T."/>
            <person name="Anantharaman K."/>
            <person name="Sharon I."/>
            <person name="Hug L.A."/>
            <person name="Burstein D."/>
            <person name="Emerson J.B."/>
            <person name="Thomas B.C."/>
            <person name="Banfield J.F."/>
        </authorList>
    </citation>
    <scope>NUCLEOTIDE SEQUENCE [LARGE SCALE GENOMIC DNA]</scope>
    <source>
        <strain evidence="2">CG1_02_32_51</strain>
    </source>
</reference>
<dbReference type="EMBL" id="MNVC01000020">
    <property type="protein sequence ID" value="OIO19477.1"/>
    <property type="molecule type" value="Genomic_DNA"/>
</dbReference>
<feature type="transmembrane region" description="Helical" evidence="1">
    <location>
        <begin position="222"/>
        <end position="245"/>
    </location>
</feature>
<protein>
    <recommendedName>
        <fullName evidence="4">Glycosyltransferase RgtA/B/C/D-like domain-containing protein</fullName>
    </recommendedName>
</protein>
<proteinExistence type="predicted"/>
<feature type="transmembrane region" description="Helical" evidence="1">
    <location>
        <begin position="310"/>
        <end position="328"/>
    </location>
</feature>
<feature type="transmembrane region" description="Helical" evidence="1">
    <location>
        <begin position="12"/>
        <end position="31"/>
    </location>
</feature>
<feature type="transmembrane region" description="Helical" evidence="1">
    <location>
        <begin position="340"/>
        <end position="360"/>
    </location>
</feature>
<evidence type="ECO:0008006" key="4">
    <source>
        <dbReference type="Google" id="ProtNLM"/>
    </source>
</evidence>
<evidence type="ECO:0000313" key="3">
    <source>
        <dbReference type="Proteomes" id="UP000181941"/>
    </source>
</evidence>
<feature type="transmembrane region" description="Helical" evidence="1">
    <location>
        <begin position="285"/>
        <end position="303"/>
    </location>
</feature>
<evidence type="ECO:0000256" key="1">
    <source>
        <dbReference type="SAM" id="Phobius"/>
    </source>
</evidence>
<name>A0A1J4U9P4_9BACT</name>
<accession>A0A1J4U9P4</accession>
<dbReference type="Proteomes" id="UP000181941">
    <property type="component" value="Unassembled WGS sequence"/>
</dbReference>
<sequence>MLSSFLKKYRTNLLTLGLLVFLVFVFFYPTIHFGFFSDDYHFLYITSRQSNVLNYFLTNNIGGDIGGTYGPMLNIIFTAEYKLFGFHYFFYHIFGLVIYALTAFFVFLFAKNISNNKMVAWVSALLFIFLQNHTLTISWVAIQPHLLATFFFVLFLYFYHRFIISSKNLFYILALFSIVFSLFIKEIAITFPALVVLIDLFFSQKESIKGTILRVSKRLSVFVLVFILYLLIRYGVVGYVVGYYGSEHLSLNFLPKLKMFVDIVLSMFVYSPYRQTFKEILFKYPYILGFLFFFITLVTWFVSKKYKDKVLWFSFLSFFITVLPFLNVNFSFYSDEGERYAYLVSVFFVIFLAQFFHLLFSKLKISTILYFSFVGLFVGVSLFEYFHKEDYWVKSALIRDNMLNEFAEKLDKSKNNYFIFLAMPDNFSGAQLTRNGVLDMFKLENNFFGMSGERVTIYTLPTKFDYGQKILDFSMNDDFSLSMEAKVKEHVFTGEIYYFSYYGKFSLENYNKVVSIGESVVANLSKERIEKSPYDIQLVYFDGQRLNFVALN</sequence>
<feature type="transmembrane region" description="Helical" evidence="1">
    <location>
        <begin position="257"/>
        <end position="273"/>
    </location>
</feature>
<keyword evidence="1" id="KW-0472">Membrane</keyword>
<feature type="transmembrane region" description="Helical" evidence="1">
    <location>
        <begin position="171"/>
        <end position="202"/>
    </location>
</feature>
<dbReference type="AlphaFoldDB" id="A0A1J4U9P4"/>
<keyword evidence="1" id="KW-1133">Transmembrane helix</keyword>